<dbReference type="InterPro" id="IPR051449">
    <property type="entry name" value="ABC-2_transporter_component"/>
</dbReference>
<organism evidence="8 9">
    <name type="scientific">Capnocytophaga leadbetteri</name>
    <dbReference type="NCBI Taxonomy" id="327575"/>
    <lineage>
        <taxon>Bacteria</taxon>
        <taxon>Pseudomonadati</taxon>
        <taxon>Bacteroidota</taxon>
        <taxon>Flavobacteriia</taxon>
        <taxon>Flavobacteriales</taxon>
        <taxon>Flavobacteriaceae</taxon>
        <taxon>Capnocytophaga</taxon>
    </lineage>
</organism>
<feature type="domain" description="ABC-2 type transporter transmembrane" evidence="7">
    <location>
        <begin position="31"/>
        <end position="379"/>
    </location>
</feature>
<dbReference type="Gene3D" id="3.40.1710.10">
    <property type="entry name" value="abc type-2 transporter like domain"/>
    <property type="match status" value="1"/>
</dbReference>
<evidence type="ECO:0000256" key="4">
    <source>
        <dbReference type="ARBA" id="ARBA00022989"/>
    </source>
</evidence>
<evidence type="ECO:0000313" key="8">
    <source>
        <dbReference type="EMBL" id="PTX04559.1"/>
    </source>
</evidence>
<evidence type="ECO:0000256" key="6">
    <source>
        <dbReference type="SAM" id="Phobius"/>
    </source>
</evidence>
<evidence type="ECO:0000256" key="5">
    <source>
        <dbReference type="ARBA" id="ARBA00023136"/>
    </source>
</evidence>
<reference evidence="8 9" key="1">
    <citation type="submission" date="2018-04" db="EMBL/GenBank/DDBJ databases">
        <title>Genomic Encyclopedia of Archaeal and Bacterial Type Strains, Phase II (KMG-II): from individual species to whole genera.</title>
        <authorList>
            <person name="Goeker M."/>
        </authorList>
    </citation>
    <scope>NUCLEOTIDE SEQUENCE [LARGE SCALE GENOMIC DNA]</scope>
    <source>
        <strain evidence="8 9">DSM 22902</strain>
    </source>
</reference>
<feature type="transmembrane region" description="Helical" evidence="6">
    <location>
        <begin position="306"/>
        <end position="327"/>
    </location>
</feature>
<dbReference type="EMBL" id="QBKG01000012">
    <property type="protein sequence ID" value="PTX04559.1"/>
    <property type="molecule type" value="Genomic_DNA"/>
</dbReference>
<evidence type="ECO:0000256" key="3">
    <source>
        <dbReference type="ARBA" id="ARBA00022692"/>
    </source>
</evidence>
<sequence>MTNRQIDKFSNYTMKYFKTECKNLFLSPKRLFYVLVLPFIIFGFFAAIFYKGVPRDLPMAYINYDQSQLSENLLRMLDATPNIDLKIKLTDEQEAQRLIQQQQIMGFIVIPADFQQRLFKGENQSVICYTNNQFMLGASLIQKDFQTTVGTFSAGLVMKKKMQKGQQTEKVRAEAQPIKVDDHVLYNPYANYAYYLLTAFLPMMFQMIVMMVTVYVLGIEFRYRRGKQWLKKAGGSPLKALVGKLLPYTLALFFVAWWMNYLLFGLIGAPLHIPMLNVVLITFALVIVYQIIGITLVSFMPNFRSALTIGSGFTAIAFSFAAYTFPMEGLPRSIQYLAQIFPYAHFMKYYVNRAIKGIPIEMTWQPLLALLLFGLLLIVAYPMFVKKIKSGGYETI</sequence>
<dbReference type="Proteomes" id="UP000243985">
    <property type="component" value="Unassembled WGS sequence"/>
</dbReference>
<feature type="transmembrane region" description="Helical" evidence="6">
    <location>
        <begin position="363"/>
        <end position="384"/>
    </location>
</feature>
<evidence type="ECO:0000256" key="1">
    <source>
        <dbReference type="ARBA" id="ARBA00004651"/>
    </source>
</evidence>
<feature type="transmembrane region" description="Helical" evidence="6">
    <location>
        <begin position="192"/>
        <end position="217"/>
    </location>
</feature>
<dbReference type="PANTHER" id="PTHR30294:SF47">
    <property type="entry name" value="INNER MEMBRANE TRANSPORT PERMEASE YHHJ"/>
    <property type="match status" value="1"/>
</dbReference>
<dbReference type="InterPro" id="IPR013525">
    <property type="entry name" value="ABC2_TM"/>
</dbReference>
<dbReference type="GO" id="GO:0140359">
    <property type="term" value="F:ABC-type transporter activity"/>
    <property type="evidence" value="ECO:0007669"/>
    <property type="project" value="InterPro"/>
</dbReference>
<keyword evidence="3 6" id="KW-0812">Transmembrane</keyword>
<keyword evidence="2" id="KW-1003">Cell membrane</keyword>
<protein>
    <submittedName>
        <fullName evidence="8">ABC-2 type transport system permease protein</fullName>
    </submittedName>
</protein>
<evidence type="ECO:0000259" key="7">
    <source>
        <dbReference type="Pfam" id="PF12698"/>
    </source>
</evidence>
<accession>A0A2T5XSY0</accession>
<feature type="transmembrane region" description="Helical" evidence="6">
    <location>
        <begin position="238"/>
        <end position="258"/>
    </location>
</feature>
<dbReference type="Pfam" id="PF12698">
    <property type="entry name" value="ABC2_membrane_3"/>
    <property type="match status" value="1"/>
</dbReference>
<gene>
    <name evidence="8" type="ORF">C8P65_11229</name>
</gene>
<evidence type="ECO:0000256" key="2">
    <source>
        <dbReference type="ARBA" id="ARBA00022475"/>
    </source>
</evidence>
<keyword evidence="5 6" id="KW-0472">Membrane</keyword>
<dbReference type="GO" id="GO:0005886">
    <property type="term" value="C:plasma membrane"/>
    <property type="evidence" value="ECO:0007669"/>
    <property type="project" value="UniProtKB-SubCell"/>
</dbReference>
<keyword evidence="4 6" id="KW-1133">Transmembrane helix</keyword>
<dbReference type="AlphaFoldDB" id="A0A2T5XSY0"/>
<dbReference type="PANTHER" id="PTHR30294">
    <property type="entry name" value="MEMBRANE COMPONENT OF ABC TRANSPORTER YHHJ-RELATED"/>
    <property type="match status" value="1"/>
</dbReference>
<feature type="transmembrane region" description="Helical" evidence="6">
    <location>
        <begin position="31"/>
        <end position="50"/>
    </location>
</feature>
<evidence type="ECO:0000313" key="9">
    <source>
        <dbReference type="Proteomes" id="UP000243985"/>
    </source>
</evidence>
<comment type="subcellular location">
    <subcellularLocation>
        <location evidence="1">Cell membrane</location>
        <topology evidence="1">Multi-pass membrane protein</topology>
    </subcellularLocation>
</comment>
<feature type="transmembrane region" description="Helical" evidence="6">
    <location>
        <begin position="278"/>
        <end position="299"/>
    </location>
</feature>
<comment type="caution">
    <text evidence="8">The sequence shown here is derived from an EMBL/GenBank/DDBJ whole genome shotgun (WGS) entry which is preliminary data.</text>
</comment>
<name>A0A2T5XSY0_9FLAO</name>
<proteinExistence type="predicted"/>